<sequence length="123" mass="13591">MRACLSVLLHYKTTLELHFKFQHHALGRLRAIEERHGCVGMLLDAAHRLPVAKASVLRDLSLTYRVGQSTVPVNVQALVAAVTDGFVIEPRALQFCCSCTQNTSKPLQGAKWKKQGTAKGLMH</sequence>
<name>A0A8W7P849_ANOCL</name>
<dbReference type="EnsemblMetazoa" id="ACOM027244-RA">
    <property type="protein sequence ID" value="ACOM027244-PA.1"/>
    <property type="gene ID" value="ACOM027244"/>
</dbReference>
<evidence type="ECO:0000313" key="1">
    <source>
        <dbReference type="EnsemblMetazoa" id="ACOM027244-PA.1"/>
    </source>
</evidence>
<reference evidence="1" key="1">
    <citation type="submission" date="2022-08" db="UniProtKB">
        <authorList>
            <consortium name="EnsemblMetazoa"/>
        </authorList>
    </citation>
    <scope>IDENTIFICATION</scope>
</reference>
<dbReference type="Proteomes" id="UP000075882">
    <property type="component" value="Unassembled WGS sequence"/>
</dbReference>
<organism evidence="1">
    <name type="scientific">Anopheles coluzzii</name>
    <name type="common">African malaria mosquito</name>
    <dbReference type="NCBI Taxonomy" id="1518534"/>
    <lineage>
        <taxon>Eukaryota</taxon>
        <taxon>Metazoa</taxon>
        <taxon>Ecdysozoa</taxon>
        <taxon>Arthropoda</taxon>
        <taxon>Hexapoda</taxon>
        <taxon>Insecta</taxon>
        <taxon>Pterygota</taxon>
        <taxon>Neoptera</taxon>
        <taxon>Endopterygota</taxon>
        <taxon>Diptera</taxon>
        <taxon>Nematocera</taxon>
        <taxon>Culicoidea</taxon>
        <taxon>Culicidae</taxon>
        <taxon>Anophelinae</taxon>
        <taxon>Anopheles</taxon>
    </lineage>
</organism>
<accession>A0A8W7P849</accession>
<protein>
    <submittedName>
        <fullName evidence="1">Uncharacterized protein</fullName>
    </submittedName>
</protein>
<proteinExistence type="predicted"/>
<dbReference type="AlphaFoldDB" id="A0A8W7P849"/>